<gene>
    <name evidence="3" type="ORF">F0562_030427</name>
</gene>
<feature type="transmembrane region" description="Helical" evidence="1">
    <location>
        <begin position="56"/>
        <end position="78"/>
    </location>
</feature>
<organism evidence="3 4">
    <name type="scientific">Nyssa sinensis</name>
    <dbReference type="NCBI Taxonomy" id="561372"/>
    <lineage>
        <taxon>Eukaryota</taxon>
        <taxon>Viridiplantae</taxon>
        <taxon>Streptophyta</taxon>
        <taxon>Embryophyta</taxon>
        <taxon>Tracheophyta</taxon>
        <taxon>Spermatophyta</taxon>
        <taxon>Magnoliopsida</taxon>
        <taxon>eudicotyledons</taxon>
        <taxon>Gunneridae</taxon>
        <taxon>Pentapetalae</taxon>
        <taxon>asterids</taxon>
        <taxon>Cornales</taxon>
        <taxon>Nyssaceae</taxon>
        <taxon>Nyssa</taxon>
    </lineage>
</organism>
<dbReference type="EMBL" id="CM018040">
    <property type="protein sequence ID" value="KAA8535432.1"/>
    <property type="molecule type" value="Genomic_DNA"/>
</dbReference>
<dbReference type="InterPro" id="IPR007658">
    <property type="entry name" value="DUF594"/>
</dbReference>
<name>A0A5J5B0I3_9ASTE</name>
<accession>A0A5J5B0I3</accession>
<sequence>MQNHSLYYLLVSSSKQEVAGVLTYPKPNFFYIYRKFIKRKEKRWIQFQRGKYMTSLWVRIIVWVAYLTADWVATVALGKLSDAMNSQNINDPNNALQGIWAPLLLLHLGGPDTITAYALEDNQLWLRHFLGMLVQVAVAIYAILLSWRHSWFSTLTFPVLVAGIMKYGERTWVLWLASNNQDKNTVPLGCHLKNTAHHTACPDARETLLAHDYLLVFMPHKDKPRSGYMRSYGADDRSKFWEAFEIEMGLIYDLLYTKVPIIYTNAGWIVRAISFSFTITVLVGFFLIIFMEENSQKHYGIVDIALTGVLLVGAFVLEIYAITLILSSEWTLLWLMTQDNLLSQFLRKFPWLVSLHKKRRWSNSVGQFNLLSYCLKDKSPKLRVLKLFHIQEMLDKYSHKTRVDHVPQHLKDKILHFILSTDEITGQKALQDCNCFQELEKYTKSNLDERILIWHTATELLIQDSDTASASVSASTTNNQQRTLSKLLSDYMLYLLVICPSMLPIRYPDLAFSETTKLINLHISAPQQEKLHTFPTRCREDNIVMGPGFEIADILKRKGDDKWEILSSVWVEILCYAAKNCQQDKHAQQLRRGGELLTLVWLLIGQLIEYETGMANYRECRSPSP</sequence>
<keyword evidence="1" id="KW-1133">Transmembrane helix</keyword>
<dbReference type="PANTHER" id="PTHR31325">
    <property type="entry name" value="OS01G0798800 PROTEIN-RELATED"/>
    <property type="match status" value="1"/>
</dbReference>
<keyword evidence="1" id="KW-0472">Membrane</keyword>
<proteinExistence type="predicted"/>
<evidence type="ECO:0000313" key="4">
    <source>
        <dbReference type="Proteomes" id="UP000325577"/>
    </source>
</evidence>
<evidence type="ECO:0000259" key="2">
    <source>
        <dbReference type="Pfam" id="PF13968"/>
    </source>
</evidence>
<protein>
    <recommendedName>
        <fullName evidence="2">DUF4220 domain-containing protein</fullName>
    </recommendedName>
</protein>
<feature type="transmembrane region" description="Helical" evidence="1">
    <location>
        <begin position="126"/>
        <end position="144"/>
    </location>
</feature>
<feature type="transmembrane region" description="Helical" evidence="1">
    <location>
        <begin position="301"/>
        <end position="326"/>
    </location>
</feature>
<reference evidence="3 4" key="1">
    <citation type="submission" date="2019-09" db="EMBL/GenBank/DDBJ databases">
        <title>A chromosome-level genome assembly of the Chinese tupelo Nyssa sinensis.</title>
        <authorList>
            <person name="Yang X."/>
            <person name="Kang M."/>
            <person name="Yang Y."/>
            <person name="Xiong H."/>
            <person name="Wang M."/>
            <person name="Zhang Z."/>
            <person name="Wang Z."/>
            <person name="Wu H."/>
            <person name="Ma T."/>
            <person name="Liu J."/>
            <person name="Xi Z."/>
        </authorList>
    </citation>
    <scope>NUCLEOTIDE SEQUENCE [LARGE SCALE GENOMIC DNA]</scope>
    <source>
        <strain evidence="3">J267</strain>
        <tissue evidence="3">Leaf</tissue>
    </source>
</reference>
<dbReference type="Proteomes" id="UP000325577">
    <property type="component" value="Linkage Group LG17"/>
</dbReference>
<dbReference type="Pfam" id="PF04578">
    <property type="entry name" value="DUF594"/>
    <property type="match status" value="1"/>
</dbReference>
<dbReference type="Pfam" id="PF13968">
    <property type="entry name" value="DUF4220"/>
    <property type="match status" value="1"/>
</dbReference>
<dbReference type="InterPro" id="IPR025315">
    <property type="entry name" value="DUF4220"/>
</dbReference>
<dbReference type="AlphaFoldDB" id="A0A5J5B0I3"/>
<evidence type="ECO:0000256" key="1">
    <source>
        <dbReference type="SAM" id="Phobius"/>
    </source>
</evidence>
<keyword evidence="4" id="KW-1185">Reference proteome</keyword>
<dbReference type="OrthoDB" id="1689146at2759"/>
<evidence type="ECO:0000313" key="3">
    <source>
        <dbReference type="EMBL" id="KAA8535432.1"/>
    </source>
</evidence>
<feature type="domain" description="DUF4220" evidence="2">
    <location>
        <begin position="63"/>
        <end position="373"/>
    </location>
</feature>
<feature type="transmembrane region" description="Helical" evidence="1">
    <location>
        <begin position="268"/>
        <end position="289"/>
    </location>
</feature>
<keyword evidence="1" id="KW-0812">Transmembrane</keyword>